<name>A0A5Q0TGU1_9VIBR</name>
<keyword evidence="3" id="KW-1185">Reference proteome</keyword>
<organism evidence="2 3">
    <name type="scientific">Vibrio algicola</name>
    <dbReference type="NCBI Taxonomy" id="2662262"/>
    <lineage>
        <taxon>Bacteria</taxon>
        <taxon>Pseudomonadati</taxon>
        <taxon>Pseudomonadota</taxon>
        <taxon>Gammaproteobacteria</taxon>
        <taxon>Vibrionales</taxon>
        <taxon>Vibrionaceae</taxon>
        <taxon>Vibrio</taxon>
    </lineage>
</organism>
<dbReference type="Pfam" id="PF13443">
    <property type="entry name" value="HTH_26"/>
    <property type="match status" value="1"/>
</dbReference>
<dbReference type="Proteomes" id="UP000348942">
    <property type="component" value="Chromosome 2"/>
</dbReference>
<accession>A0A5Q0TGU1</accession>
<proteinExistence type="predicted"/>
<dbReference type="SUPFAM" id="SSF47413">
    <property type="entry name" value="lambda repressor-like DNA-binding domains"/>
    <property type="match status" value="1"/>
</dbReference>
<dbReference type="InterPro" id="IPR001387">
    <property type="entry name" value="Cro/C1-type_HTH"/>
</dbReference>
<evidence type="ECO:0000259" key="1">
    <source>
        <dbReference type="Pfam" id="PF13443"/>
    </source>
</evidence>
<dbReference type="EMBL" id="CP045700">
    <property type="protein sequence ID" value="QGA66110.1"/>
    <property type="molecule type" value="Genomic_DNA"/>
</dbReference>
<dbReference type="GO" id="GO:0003677">
    <property type="term" value="F:DNA binding"/>
    <property type="evidence" value="ECO:0007669"/>
    <property type="project" value="InterPro"/>
</dbReference>
<sequence>MQFTEDDREVLYQVWMTHKAKRHLTQMDMAKRLGISVVEFSDLLRKREPLTLSFIAKFCQILDLQPHNIVPSLKHQSGHAPQLVYLQNRVIIDGDIQRVQVEGNQVIIDYCSPVKAVG</sequence>
<dbReference type="CDD" id="cd00093">
    <property type="entry name" value="HTH_XRE"/>
    <property type="match status" value="1"/>
</dbReference>
<dbReference type="AlphaFoldDB" id="A0A5Q0TGU1"/>
<dbReference type="Gene3D" id="1.10.260.40">
    <property type="entry name" value="lambda repressor-like DNA-binding domains"/>
    <property type="match status" value="1"/>
</dbReference>
<evidence type="ECO:0000313" key="3">
    <source>
        <dbReference type="Proteomes" id="UP000348942"/>
    </source>
</evidence>
<gene>
    <name evidence="2" type="ORF">GFB47_11595</name>
</gene>
<feature type="domain" description="HTH cro/C1-type" evidence="1">
    <location>
        <begin position="20"/>
        <end position="67"/>
    </location>
</feature>
<reference evidence="2 3" key="1">
    <citation type="submission" date="2019-10" db="EMBL/GenBank/DDBJ databases">
        <title>Vibrio sp. nov., isolated from Coralline algae surface.</title>
        <authorList>
            <person name="Geng Y."/>
            <person name="Zhang X."/>
        </authorList>
    </citation>
    <scope>NUCLEOTIDE SEQUENCE [LARGE SCALE GENOMIC DNA]</scope>
    <source>
        <strain evidence="2 3">SM1977</strain>
    </source>
</reference>
<protein>
    <submittedName>
        <fullName evidence="2">Helix-turn-helix domain-containing protein</fullName>
    </submittedName>
</protein>
<dbReference type="InterPro" id="IPR010982">
    <property type="entry name" value="Lambda_DNA-bd_dom_sf"/>
</dbReference>
<dbReference type="RefSeq" id="WP_153448247.1">
    <property type="nucleotide sequence ID" value="NZ_CP045700.1"/>
</dbReference>
<evidence type="ECO:0000313" key="2">
    <source>
        <dbReference type="EMBL" id="QGA66110.1"/>
    </source>
</evidence>